<dbReference type="InterPro" id="IPR000195">
    <property type="entry name" value="Rab-GAP-TBC_dom"/>
</dbReference>
<organism evidence="2 4">
    <name type="scientific">Vitis vinifera</name>
    <name type="common">Grape</name>
    <dbReference type="NCBI Taxonomy" id="29760"/>
    <lineage>
        <taxon>Eukaryota</taxon>
        <taxon>Viridiplantae</taxon>
        <taxon>Streptophyta</taxon>
        <taxon>Embryophyta</taxon>
        <taxon>Tracheophyta</taxon>
        <taxon>Spermatophyta</taxon>
        <taxon>Magnoliopsida</taxon>
        <taxon>eudicotyledons</taxon>
        <taxon>Gunneridae</taxon>
        <taxon>Pentapetalae</taxon>
        <taxon>rosids</taxon>
        <taxon>Vitales</taxon>
        <taxon>Vitaceae</taxon>
        <taxon>Viteae</taxon>
        <taxon>Vitis</taxon>
    </lineage>
</organism>
<dbReference type="InterPro" id="IPR035969">
    <property type="entry name" value="Rab-GAP_TBC_sf"/>
</dbReference>
<dbReference type="AlphaFoldDB" id="A0A438CBU8"/>
<feature type="domain" description="Rab-GAP TBC" evidence="1">
    <location>
        <begin position="37"/>
        <end position="81"/>
    </location>
</feature>
<protein>
    <recommendedName>
        <fullName evidence="1">Rab-GAP TBC domain-containing protein</fullName>
    </recommendedName>
</protein>
<evidence type="ECO:0000313" key="2">
    <source>
        <dbReference type="EMBL" id="RVW20724.1"/>
    </source>
</evidence>
<dbReference type="SUPFAM" id="SSF47923">
    <property type="entry name" value="Ypt/Rab-GAP domain of gyp1p"/>
    <property type="match status" value="1"/>
</dbReference>
<dbReference type="PROSITE" id="PS50086">
    <property type="entry name" value="TBC_RABGAP"/>
    <property type="match status" value="1"/>
</dbReference>
<dbReference type="EMBL" id="QGNW01002343">
    <property type="protein sequence ID" value="RVW20724.1"/>
    <property type="molecule type" value="Genomic_DNA"/>
</dbReference>
<proteinExistence type="predicted"/>
<dbReference type="Proteomes" id="UP000288805">
    <property type="component" value="Unassembled WGS sequence"/>
</dbReference>
<evidence type="ECO:0000259" key="1">
    <source>
        <dbReference type="PROSITE" id="PS50086"/>
    </source>
</evidence>
<accession>A0A438CBU8</accession>
<sequence>MVQVGKMLKPDKWQATFNSDGRVFGFHKALKLIVLGGVDPSIRAEVWEFLLGCYALGSTTEYRRQLRTARRLISSHFPLSR</sequence>
<evidence type="ECO:0000313" key="3">
    <source>
        <dbReference type="EMBL" id="RVW88532.1"/>
    </source>
</evidence>
<evidence type="ECO:0000313" key="4">
    <source>
        <dbReference type="Proteomes" id="UP000288805"/>
    </source>
</evidence>
<comment type="caution">
    <text evidence="2">The sequence shown here is derived from an EMBL/GenBank/DDBJ whole genome shotgun (WGS) entry which is preliminary data.</text>
</comment>
<reference evidence="2 4" key="1">
    <citation type="journal article" date="2018" name="PLoS Genet.">
        <title>Population sequencing reveals clonal diversity and ancestral inbreeding in the grapevine cultivar Chardonnay.</title>
        <authorList>
            <person name="Roach M.J."/>
            <person name="Johnson D.L."/>
            <person name="Bohlmann J."/>
            <person name="van Vuuren H.J."/>
            <person name="Jones S.J."/>
            <person name="Pretorius I.S."/>
            <person name="Schmidt S.A."/>
            <person name="Borneman A.R."/>
        </authorList>
    </citation>
    <scope>NUCLEOTIDE SEQUENCE [LARGE SCALE GENOMIC DNA]</scope>
    <source>
        <strain evidence="4">cv. Chardonnay</strain>
        <strain evidence="2">I10V1</strain>
        <tissue evidence="2">Leaf</tissue>
    </source>
</reference>
<dbReference type="EMBL" id="QGNW01000172">
    <property type="protein sequence ID" value="RVW88532.1"/>
    <property type="molecule type" value="Genomic_DNA"/>
</dbReference>
<gene>
    <name evidence="3" type="ORF">CK203_032983</name>
    <name evidence="2" type="ORF">CK203_110784</name>
</gene>
<name>A0A438CBU8_VITVI</name>